<organism evidence="5 6">
    <name type="scientific">Erwinia tracheiphila</name>
    <dbReference type="NCBI Taxonomy" id="65700"/>
    <lineage>
        <taxon>Bacteria</taxon>
        <taxon>Pseudomonadati</taxon>
        <taxon>Pseudomonadota</taxon>
        <taxon>Gammaproteobacteria</taxon>
        <taxon>Enterobacterales</taxon>
        <taxon>Erwiniaceae</taxon>
        <taxon>Erwinia</taxon>
    </lineage>
</organism>
<dbReference type="AlphaFoldDB" id="A0A0M2KBD9"/>
<comment type="caution">
    <text evidence="5">The sequence shown here is derived from an EMBL/GenBank/DDBJ whole genome shotgun (WGS) entry which is preliminary data.</text>
</comment>
<evidence type="ECO:0000313" key="5">
    <source>
        <dbReference type="EMBL" id="KKF34592.1"/>
    </source>
</evidence>
<name>A0A0M2KBD9_9GAMM</name>
<dbReference type="GO" id="GO:0005737">
    <property type="term" value="C:cytoplasm"/>
    <property type="evidence" value="ECO:0007669"/>
    <property type="project" value="InterPro"/>
</dbReference>
<dbReference type="Pfam" id="PF05472">
    <property type="entry name" value="Ter"/>
    <property type="match status" value="1"/>
</dbReference>
<dbReference type="Proteomes" id="UP000033924">
    <property type="component" value="Unassembled WGS sequence"/>
</dbReference>
<evidence type="ECO:0000256" key="2">
    <source>
        <dbReference type="ARBA" id="ARBA00022705"/>
    </source>
</evidence>
<dbReference type="GO" id="GO:0003677">
    <property type="term" value="F:DNA binding"/>
    <property type="evidence" value="ECO:0007669"/>
    <property type="project" value="UniProtKB-UniRule"/>
</dbReference>
<keyword evidence="3" id="KW-0238">DNA-binding</keyword>
<dbReference type="InterPro" id="IPR036381">
    <property type="entry name" value="Tus_dom1"/>
</dbReference>
<protein>
    <recommendedName>
        <fullName evidence="4">DNA replication terminus site-binding protein</fullName>
    </recommendedName>
</protein>
<dbReference type="PATRIC" id="fig|65700.7.peg.651"/>
<evidence type="ECO:0000256" key="1">
    <source>
        <dbReference type="ARBA" id="ARBA00022490"/>
    </source>
</evidence>
<accession>A0A0M2KBD9</accession>
<evidence type="ECO:0000256" key="3">
    <source>
        <dbReference type="ARBA" id="ARBA00023125"/>
    </source>
</evidence>
<evidence type="ECO:0000256" key="4">
    <source>
        <dbReference type="NCBIfam" id="TIGR02648"/>
    </source>
</evidence>
<dbReference type="GO" id="GO:0006274">
    <property type="term" value="P:DNA replication termination"/>
    <property type="evidence" value="ECO:0007669"/>
    <property type="project" value="UniProtKB-UniRule"/>
</dbReference>
<proteinExistence type="predicted"/>
<dbReference type="SUPFAM" id="SSF56596">
    <property type="entry name" value="Replication terminator protein (Tus)"/>
    <property type="match status" value="1"/>
</dbReference>
<sequence length="309" mass="35023">MRKYETVENLRCCMADLEDALLSFAKEIQQCDLLAARVFELPPVKKGEDHQKVTGINVVTHQGGQALIMALAHYGRLFTQHQSETLSTKSAVRLPGAICIKAGVEQAVLIKKQVIYINNLKQKLEKIITVESGVNSEERFEFVHQQLRGLITLNAYRTITLLDNVDSVRFGWANKNIIKNVSRQAILEKLKKSIQTGRGSASWTHEQWVAKLQDEIATINSLPEKARLKIKRPVKVQPIARVWNKQQQKQTQLACPSPLLVLCADERALPKLGELLNYDAIRVVHRFRPEAETLYSVIPRMHLYSDTLG</sequence>
<dbReference type="InterPro" id="IPR008865">
    <property type="entry name" value="DNA_replication_term_site-bd"/>
</dbReference>
<keyword evidence="2" id="KW-0235">DNA replication</keyword>
<dbReference type="NCBIfam" id="TIGR02648">
    <property type="entry name" value="rep_term_tus"/>
    <property type="match status" value="1"/>
</dbReference>
<gene>
    <name evidence="5" type="ORF">SY86_02595</name>
</gene>
<dbReference type="Gene3D" id="3.30.54.10">
    <property type="match status" value="1"/>
</dbReference>
<evidence type="ECO:0000313" key="6">
    <source>
        <dbReference type="Proteomes" id="UP000033924"/>
    </source>
</evidence>
<dbReference type="RefSeq" id="WP_040465804.1">
    <property type="nucleotide sequence ID" value="NZ_CP089932.1"/>
</dbReference>
<reference evidence="5 6" key="1">
    <citation type="submission" date="2015-01" db="EMBL/GenBank/DDBJ databases">
        <title>Erwinia tracheiphila.</title>
        <authorList>
            <person name="Shapiro L.R."/>
        </authorList>
    </citation>
    <scope>NUCLEOTIDE SEQUENCE [LARGE SCALE GENOMIC DNA]</scope>
    <source>
        <strain evidence="5 6">BuffGH</strain>
    </source>
</reference>
<keyword evidence="6" id="KW-1185">Reference proteome</keyword>
<dbReference type="Gene3D" id="3.50.14.10">
    <property type="entry name" value="Replication terminator Tus, domain 1 superfamily/Replication terminator Tus"/>
    <property type="match status" value="1"/>
</dbReference>
<dbReference type="EMBL" id="JXNU01000003">
    <property type="protein sequence ID" value="KKF34592.1"/>
    <property type="molecule type" value="Genomic_DNA"/>
</dbReference>
<dbReference type="InterPro" id="IPR036384">
    <property type="entry name" value="Tus_sf"/>
</dbReference>
<dbReference type="STRING" id="65700.SY86_02595"/>
<keyword evidence="1" id="KW-0963">Cytoplasm</keyword>